<name>A0A8S5U1Q8_9CAUD</name>
<dbReference type="EMBL" id="BK015984">
    <property type="protein sequence ID" value="DAF88373.1"/>
    <property type="molecule type" value="Genomic_DNA"/>
</dbReference>
<proteinExistence type="predicted"/>
<organism evidence="1">
    <name type="scientific">Myoviridae sp. ctu3o5</name>
    <dbReference type="NCBI Taxonomy" id="2825198"/>
    <lineage>
        <taxon>Viruses</taxon>
        <taxon>Duplodnaviria</taxon>
        <taxon>Heunggongvirae</taxon>
        <taxon>Uroviricota</taxon>
        <taxon>Caudoviricetes</taxon>
    </lineage>
</organism>
<evidence type="ECO:0000313" key="1">
    <source>
        <dbReference type="EMBL" id="DAF88373.1"/>
    </source>
</evidence>
<reference evidence="1" key="1">
    <citation type="journal article" date="2021" name="Proc. Natl. Acad. Sci. U.S.A.">
        <title>A Catalog of Tens of Thousands of Viruses from Human Metagenomes Reveals Hidden Associations with Chronic Diseases.</title>
        <authorList>
            <person name="Tisza M.J."/>
            <person name="Buck C.B."/>
        </authorList>
    </citation>
    <scope>NUCLEOTIDE SEQUENCE</scope>
    <source>
        <strain evidence="1">Ctu3o5</strain>
    </source>
</reference>
<sequence>MSLNRSSQYPDIIQTMKDIERWQREKKENQIVGADAVKTFLVQTEDRWDWIGKTYFEGSAKIKRLRVSFEPEKSTTAALKLQTAHEIVGYPTAPLTINSMREPVVMGQPQNWDVTIIWFGDQELRVKFFVSSTGKGRLSVI</sequence>
<accession>A0A8S5U1Q8</accession>
<protein>
    <submittedName>
        <fullName evidence="1">Uncharacterized protein</fullName>
    </submittedName>
</protein>